<feature type="region of interest" description="Disordered" evidence="1">
    <location>
        <begin position="107"/>
        <end position="136"/>
    </location>
</feature>
<keyword evidence="3" id="KW-1185">Reference proteome</keyword>
<proteinExistence type="predicted"/>
<dbReference type="EMBL" id="BLKW01000004">
    <property type="protein sequence ID" value="GFG75452.1"/>
    <property type="molecule type" value="Genomic_DNA"/>
</dbReference>
<sequence length="188" mass="20015">MLPTKPVPHTTTRLDIGHLSSTRSRLPAHPKPVAQDLTPRLESRGGERLFAAAVTGLAPIGRAPRDSSPLATPVLTVWLDGDGSRTATVPMRLSSCPVAGLPCPTRRRGAGQTLRPGTLDHVGAKPNHRRGVPLDRYPPPECCRDSGPRCGALVARNTARKPWRRLPGSAVKGCASDLGSGQRLLLFP</sequence>
<feature type="compositionally biased region" description="Polar residues" evidence="1">
    <location>
        <begin position="9"/>
        <end position="24"/>
    </location>
</feature>
<name>A0A7I9Y059_9MYCO</name>
<gene>
    <name evidence="2" type="ORF">MBOT_28170</name>
</gene>
<evidence type="ECO:0000313" key="2">
    <source>
        <dbReference type="EMBL" id="GFG75452.1"/>
    </source>
</evidence>
<reference evidence="2 3" key="1">
    <citation type="journal article" date="2019" name="Emerg. Microbes Infect.">
        <title>Comprehensive subspecies identification of 175 nontuberculous mycobacteria species based on 7547 genomic profiles.</title>
        <authorList>
            <person name="Matsumoto Y."/>
            <person name="Kinjo T."/>
            <person name="Motooka D."/>
            <person name="Nabeya D."/>
            <person name="Jung N."/>
            <person name="Uechi K."/>
            <person name="Horii T."/>
            <person name="Iida T."/>
            <person name="Fujita J."/>
            <person name="Nakamura S."/>
        </authorList>
    </citation>
    <scope>NUCLEOTIDE SEQUENCE [LARGE SCALE GENOMIC DNA]</scope>
    <source>
        <strain evidence="2 3">JCM 17322</strain>
    </source>
</reference>
<protein>
    <submittedName>
        <fullName evidence="2">Uncharacterized protein</fullName>
    </submittedName>
</protein>
<comment type="caution">
    <text evidence="2">The sequence shown here is derived from an EMBL/GenBank/DDBJ whole genome shotgun (WGS) entry which is preliminary data.</text>
</comment>
<evidence type="ECO:0000256" key="1">
    <source>
        <dbReference type="SAM" id="MobiDB-lite"/>
    </source>
</evidence>
<evidence type="ECO:0000313" key="3">
    <source>
        <dbReference type="Proteomes" id="UP000465361"/>
    </source>
</evidence>
<accession>A0A7I9Y059</accession>
<dbReference type="Proteomes" id="UP000465361">
    <property type="component" value="Unassembled WGS sequence"/>
</dbReference>
<feature type="region of interest" description="Disordered" evidence="1">
    <location>
        <begin position="1"/>
        <end position="33"/>
    </location>
</feature>
<organism evidence="2 3">
    <name type="scientific">Mycobacterium botniense</name>
    <dbReference type="NCBI Taxonomy" id="84962"/>
    <lineage>
        <taxon>Bacteria</taxon>
        <taxon>Bacillati</taxon>
        <taxon>Actinomycetota</taxon>
        <taxon>Actinomycetes</taxon>
        <taxon>Mycobacteriales</taxon>
        <taxon>Mycobacteriaceae</taxon>
        <taxon>Mycobacterium</taxon>
    </lineage>
</organism>
<dbReference type="AlphaFoldDB" id="A0A7I9Y059"/>